<comment type="caution">
    <text evidence="1">The sequence shown here is derived from an EMBL/GenBank/DDBJ whole genome shotgun (WGS) entry which is preliminary data.</text>
</comment>
<protein>
    <submittedName>
        <fullName evidence="1">Uncharacterized protein</fullName>
    </submittedName>
</protein>
<reference evidence="1" key="1">
    <citation type="journal article" date="2021" name="New Phytol.">
        <title>Evolutionary innovations through gain and loss of genes in the ectomycorrhizal Boletales.</title>
        <authorList>
            <person name="Wu G."/>
            <person name="Miyauchi S."/>
            <person name="Morin E."/>
            <person name="Kuo A."/>
            <person name="Drula E."/>
            <person name="Varga T."/>
            <person name="Kohler A."/>
            <person name="Feng B."/>
            <person name="Cao Y."/>
            <person name="Lipzen A."/>
            <person name="Daum C."/>
            <person name="Hundley H."/>
            <person name="Pangilinan J."/>
            <person name="Johnson J."/>
            <person name="Barry K."/>
            <person name="LaButti K."/>
            <person name="Ng V."/>
            <person name="Ahrendt S."/>
            <person name="Min B."/>
            <person name="Choi I.G."/>
            <person name="Park H."/>
            <person name="Plett J.M."/>
            <person name="Magnuson J."/>
            <person name="Spatafora J.W."/>
            <person name="Nagy L.G."/>
            <person name="Henrissat B."/>
            <person name="Grigoriev I.V."/>
            <person name="Yang Z.L."/>
            <person name="Xu J."/>
            <person name="Martin F.M."/>
        </authorList>
    </citation>
    <scope>NUCLEOTIDE SEQUENCE</scope>
    <source>
        <strain evidence="1">ATCC 28755</strain>
    </source>
</reference>
<dbReference type="Proteomes" id="UP000790377">
    <property type="component" value="Unassembled WGS sequence"/>
</dbReference>
<organism evidence="1 2">
    <name type="scientific">Hygrophoropsis aurantiaca</name>
    <dbReference type="NCBI Taxonomy" id="72124"/>
    <lineage>
        <taxon>Eukaryota</taxon>
        <taxon>Fungi</taxon>
        <taxon>Dikarya</taxon>
        <taxon>Basidiomycota</taxon>
        <taxon>Agaricomycotina</taxon>
        <taxon>Agaricomycetes</taxon>
        <taxon>Agaricomycetidae</taxon>
        <taxon>Boletales</taxon>
        <taxon>Coniophorineae</taxon>
        <taxon>Hygrophoropsidaceae</taxon>
        <taxon>Hygrophoropsis</taxon>
    </lineage>
</organism>
<accession>A0ACB8AP83</accession>
<dbReference type="EMBL" id="MU267602">
    <property type="protein sequence ID" value="KAH7915285.1"/>
    <property type="molecule type" value="Genomic_DNA"/>
</dbReference>
<gene>
    <name evidence="1" type="ORF">BJ138DRAFT_1098008</name>
</gene>
<keyword evidence="2" id="KW-1185">Reference proteome</keyword>
<evidence type="ECO:0000313" key="2">
    <source>
        <dbReference type="Proteomes" id="UP000790377"/>
    </source>
</evidence>
<sequence>MSAATKFPFVIPLIRIVQYQRGDVCWRMHQALCIDEILQVIFDICLESEKKSLCCLARCCKAWKDPALDRIWGTLLSIKPLLTLIPDTSCINRTIVIGPPSSCPNLTTFYSYARRVKRITCQQNVTLYPSALSNITGSVNDLIPNLAFARIDANGWGELQTQLSTSTKLRTLELDLGFNKERVARNAIFAVKLLTQVVKSTELDCLSIRGTISDDFIHPLKSLTFLRSLTLHVSNSLTANTLMTVSTLPNIIELDIQAGKIDVEQLSDAICAGSHQFALFPSLQNLRIRAHSRVADCIIRNLPSQTLRTLRIDAAMPAEPPSAWSDVFRTIAAISSTTLHDLTIEHSIDELDLDDTQPSPFNHFRLDDLRPLYKLPLKRFILDTLAPPDLADCDIEELAKWWPLLEKLELGAPATSECLGDQWQSKITISTLAILAQHCRKLEHLVVNMNTTSTISLENLKTHPQPHPLRQLTIGSHCPQKPHLLFPYIDHLFPSLVEVHSGIEQDNSD</sequence>
<name>A0ACB8AP83_9AGAM</name>
<evidence type="ECO:0000313" key="1">
    <source>
        <dbReference type="EMBL" id="KAH7915285.1"/>
    </source>
</evidence>
<proteinExistence type="predicted"/>